<keyword evidence="1" id="KW-0812">Transmembrane</keyword>
<protein>
    <submittedName>
        <fullName evidence="2">DUF6356 family protein</fullName>
    </submittedName>
</protein>
<organism evidence="2 3">
    <name type="scientific">Kiloniella laminariae</name>
    <dbReference type="NCBI Taxonomy" id="454162"/>
    <lineage>
        <taxon>Bacteria</taxon>
        <taxon>Pseudomonadati</taxon>
        <taxon>Pseudomonadota</taxon>
        <taxon>Alphaproteobacteria</taxon>
        <taxon>Rhodospirillales</taxon>
        <taxon>Kiloniellaceae</taxon>
        <taxon>Kiloniella</taxon>
    </lineage>
</organism>
<dbReference type="EMBL" id="JAPWGY010000007">
    <property type="protein sequence ID" value="MCZ4282365.1"/>
    <property type="molecule type" value="Genomic_DNA"/>
</dbReference>
<keyword evidence="1" id="KW-1133">Transmembrane helix</keyword>
<evidence type="ECO:0000313" key="3">
    <source>
        <dbReference type="Proteomes" id="UP001069802"/>
    </source>
</evidence>
<evidence type="ECO:0000313" key="2">
    <source>
        <dbReference type="EMBL" id="MCZ4282365.1"/>
    </source>
</evidence>
<reference evidence="2" key="1">
    <citation type="submission" date="2022-12" db="EMBL/GenBank/DDBJ databases">
        <title>Bacterial isolates from different developmental stages of Nematostella vectensis.</title>
        <authorList>
            <person name="Fraune S."/>
        </authorList>
    </citation>
    <scope>NUCLEOTIDE SEQUENCE</scope>
    <source>
        <strain evidence="2">G21630-S1</strain>
    </source>
</reference>
<dbReference type="InterPro" id="IPR045936">
    <property type="entry name" value="DUF6356"/>
</dbReference>
<name>A0ABT4LMK1_9PROT</name>
<sequence length="93" mass="10742">MTSLWSKLFITHPLSVHESYLEHMGQALYFSFYLGLGCFVCFCHALVPGAFEKTGSRLVEKLHDRMIKNRLRHQPVQEKSRTFSTLGIQNTPE</sequence>
<keyword evidence="3" id="KW-1185">Reference proteome</keyword>
<dbReference type="Pfam" id="PF19883">
    <property type="entry name" value="DUF6356"/>
    <property type="match status" value="1"/>
</dbReference>
<dbReference type="Proteomes" id="UP001069802">
    <property type="component" value="Unassembled WGS sequence"/>
</dbReference>
<keyword evidence="1" id="KW-0472">Membrane</keyword>
<feature type="transmembrane region" description="Helical" evidence="1">
    <location>
        <begin position="27"/>
        <end position="47"/>
    </location>
</feature>
<evidence type="ECO:0000256" key="1">
    <source>
        <dbReference type="SAM" id="Phobius"/>
    </source>
</evidence>
<gene>
    <name evidence="2" type="ORF">O4H49_16380</name>
</gene>
<proteinExistence type="predicted"/>
<dbReference type="RefSeq" id="WP_269424516.1">
    <property type="nucleotide sequence ID" value="NZ_JAPWGY010000007.1"/>
</dbReference>
<accession>A0ABT4LMK1</accession>
<comment type="caution">
    <text evidence="2">The sequence shown here is derived from an EMBL/GenBank/DDBJ whole genome shotgun (WGS) entry which is preliminary data.</text>
</comment>